<gene>
    <name evidence="2" type="ORF">NBR_LOCUS920</name>
</gene>
<dbReference type="AlphaFoldDB" id="A0A0N4XEG7"/>
<dbReference type="Proteomes" id="UP000271162">
    <property type="component" value="Unassembled WGS sequence"/>
</dbReference>
<dbReference type="EMBL" id="UYSL01000561">
    <property type="protein sequence ID" value="VDL64038.1"/>
    <property type="molecule type" value="Genomic_DNA"/>
</dbReference>
<reference evidence="2 3" key="2">
    <citation type="submission" date="2018-11" db="EMBL/GenBank/DDBJ databases">
        <authorList>
            <consortium name="Pathogen Informatics"/>
        </authorList>
    </citation>
    <scope>NUCLEOTIDE SEQUENCE [LARGE SCALE GENOMIC DNA]</scope>
</reference>
<evidence type="ECO:0000256" key="1">
    <source>
        <dbReference type="SAM" id="MobiDB-lite"/>
    </source>
</evidence>
<reference evidence="4" key="1">
    <citation type="submission" date="2017-02" db="UniProtKB">
        <authorList>
            <consortium name="WormBaseParasite"/>
        </authorList>
    </citation>
    <scope>IDENTIFICATION</scope>
</reference>
<sequence length="108" mass="11843">MKSLSNKSTDSKSNSKLTVNRPPARTSSLKTPKAAASGDVKRKVAASVRHQNAENVKPAKIDEVCFAKSIVTHFPHHSDDPDHKIVVKVTVLIGPIRMRHALVFHSEL</sequence>
<evidence type="ECO:0000313" key="3">
    <source>
        <dbReference type="Proteomes" id="UP000271162"/>
    </source>
</evidence>
<keyword evidence="3" id="KW-1185">Reference proteome</keyword>
<evidence type="ECO:0000313" key="2">
    <source>
        <dbReference type="EMBL" id="VDL64038.1"/>
    </source>
</evidence>
<dbReference type="WBParaSite" id="NBR_0000091901-mRNA-1">
    <property type="protein sequence ID" value="NBR_0000091901-mRNA-1"/>
    <property type="gene ID" value="NBR_0000091901"/>
</dbReference>
<accession>A0A0N4XEG7</accession>
<protein>
    <submittedName>
        <fullName evidence="4">TPX2_importin domain-containing protein</fullName>
    </submittedName>
</protein>
<feature type="region of interest" description="Disordered" evidence="1">
    <location>
        <begin position="1"/>
        <end position="38"/>
    </location>
</feature>
<feature type="compositionally biased region" description="Low complexity" evidence="1">
    <location>
        <begin position="1"/>
        <end position="18"/>
    </location>
</feature>
<proteinExistence type="predicted"/>
<evidence type="ECO:0000313" key="4">
    <source>
        <dbReference type="WBParaSite" id="NBR_0000091901-mRNA-1"/>
    </source>
</evidence>
<organism evidence="4">
    <name type="scientific">Nippostrongylus brasiliensis</name>
    <name type="common">Rat hookworm</name>
    <dbReference type="NCBI Taxonomy" id="27835"/>
    <lineage>
        <taxon>Eukaryota</taxon>
        <taxon>Metazoa</taxon>
        <taxon>Ecdysozoa</taxon>
        <taxon>Nematoda</taxon>
        <taxon>Chromadorea</taxon>
        <taxon>Rhabditida</taxon>
        <taxon>Rhabditina</taxon>
        <taxon>Rhabditomorpha</taxon>
        <taxon>Strongyloidea</taxon>
        <taxon>Heligmosomidae</taxon>
        <taxon>Nippostrongylus</taxon>
    </lineage>
</organism>
<name>A0A0N4XEG7_NIPBR</name>